<evidence type="ECO:0000313" key="2">
    <source>
        <dbReference type="Proteomes" id="UP000683511"/>
    </source>
</evidence>
<dbReference type="EMBL" id="CP021056">
    <property type="protein sequence ID" value="QXE23674.1"/>
    <property type="molecule type" value="Genomic_DNA"/>
</dbReference>
<evidence type="ECO:0000313" key="1">
    <source>
        <dbReference type="EMBL" id="QXE23674.1"/>
    </source>
</evidence>
<sequence length="37" mass="4175">MPKILLNQDYKNPIVNEGFIAILTKEKQNLTKVGVFG</sequence>
<dbReference type="AlphaFoldDB" id="A0A975T7R3"/>
<dbReference type="Proteomes" id="UP000683511">
    <property type="component" value="Chromosome"/>
</dbReference>
<gene>
    <name evidence="1" type="ORF">B6N60_02364</name>
</gene>
<organism evidence="1 2">
    <name type="scientific">Richelia sinica FACHB-800</name>
    <dbReference type="NCBI Taxonomy" id="1357546"/>
    <lineage>
        <taxon>Bacteria</taxon>
        <taxon>Bacillati</taxon>
        <taxon>Cyanobacteriota</taxon>
        <taxon>Cyanophyceae</taxon>
        <taxon>Nostocales</taxon>
        <taxon>Nostocaceae</taxon>
        <taxon>Richelia</taxon>
    </lineage>
</organism>
<protein>
    <submittedName>
        <fullName evidence="1">Uncharacterized protein</fullName>
    </submittedName>
</protein>
<name>A0A975T7R3_9NOST</name>
<accession>A0A975T7R3</accession>
<proteinExistence type="predicted"/>
<keyword evidence="2" id="KW-1185">Reference proteome</keyword>
<reference evidence="1" key="1">
    <citation type="submission" date="2017-04" db="EMBL/GenBank/DDBJ databases">
        <title>Genome deletions in a multicellular cyanobacterial endosymbiont for morphological adaptation in marine diatoms.</title>
        <authorList>
            <person name="Wang Y."/>
            <person name="Gao H."/>
            <person name="Li R."/>
            <person name="Xu X."/>
        </authorList>
    </citation>
    <scope>NUCLEOTIDE SEQUENCE</scope>
    <source>
        <strain evidence="1">FACHB 800</strain>
    </source>
</reference>
<dbReference type="KEGG" id="rsin:B6N60_02364"/>